<reference evidence="1 2" key="1">
    <citation type="journal article" date="2015" name="Genome Announc.">
        <title>Next-Generation Whole-Genome Sequencing of Eight Strains of Bacillus cereus, Isolated from Food.</title>
        <authorList>
            <person name="Krawczyk A.O."/>
            <person name="de Jong A."/>
            <person name="Eijlander R.T."/>
            <person name="Berendsen E.M."/>
            <person name="Holsappel S."/>
            <person name="Wells-Bennik M.H."/>
            <person name="Kuipers O.P."/>
        </authorList>
    </citation>
    <scope>NUCLEOTIDE SEQUENCE [LARGE SCALE GENOMIC DNA]</scope>
    <source>
        <strain evidence="1 2">B4147</strain>
    </source>
</reference>
<gene>
    <name evidence="1" type="ORF">B4147_3011</name>
</gene>
<protein>
    <submittedName>
        <fullName evidence="1">Uncharacterized protein</fullName>
    </submittedName>
</protein>
<name>A0A0G8CDE4_9BACI</name>
<dbReference type="EMBL" id="LCYN01000009">
    <property type="protein sequence ID" value="KKZ97484.1"/>
    <property type="molecule type" value="Genomic_DNA"/>
</dbReference>
<reference evidence="2" key="2">
    <citation type="submission" date="2015-04" db="EMBL/GenBank/DDBJ databases">
        <title>Draft Genome Sequences of Eight Spore-Forming Food Isolates of Bacillus cereus Genome sequencing.</title>
        <authorList>
            <person name="Krawcyk A.O."/>
            <person name="de Jong A."/>
            <person name="Eijlander R.T."/>
            <person name="Berendsen E.M."/>
            <person name="Holsappel S."/>
            <person name="Wells-Bennik M."/>
            <person name="Kuipers O.P."/>
        </authorList>
    </citation>
    <scope>NUCLEOTIDE SEQUENCE [LARGE SCALE GENOMIC DNA]</scope>
    <source>
        <strain evidence="2">B4147</strain>
    </source>
</reference>
<evidence type="ECO:0000313" key="2">
    <source>
        <dbReference type="Proteomes" id="UP000035350"/>
    </source>
</evidence>
<dbReference type="PATRIC" id="fig|1396.433.peg.511"/>
<organism evidence="1 2">
    <name type="scientific">Bacillus wiedmannii</name>
    <dbReference type="NCBI Taxonomy" id="1890302"/>
    <lineage>
        <taxon>Bacteria</taxon>
        <taxon>Bacillati</taxon>
        <taxon>Bacillota</taxon>
        <taxon>Bacilli</taxon>
        <taxon>Bacillales</taxon>
        <taxon>Bacillaceae</taxon>
        <taxon>Bacillus</taxon>
        <taxon>Bacillus cereus group</taxon>
    </lineage>
</organism>
<dbReference type="Proteomes" id="UP000035350">
    <property type="component" value="Unassembled WGS sequence"/>
</dbReference>
<proteinExistence type="predicted"/>
<evidence type="ECO:0000313" key="1">
    <source>
        <dbReference type="EMBL" id="KKZ97484.1"/>
    </source>
</evidence>
<dbReference type="AlphaFoldDB" id="A0A0G8CDE4"/>
<sequence>MYLAQHIHPYFFSEYIHRCKKLCRNPFCISEVFRENFNFFFAAYVILLIGRLQQGCPHGTIAAVEVRNFDVNVCYTPGVVRSLVRSSLVLGWRRGRCARWFNARCHAVRSCFTAVFRCSAYTFRTVHGRSVVWLFFLFVYISSFSDRYSSMLIICLYQSEPAFSSTPTLWSMSYC</sequence>
<comment type="caution">
    <text evidence="1">The sequence shown here is derived from an EMBL/GenBank/DDBJ whole genome shotgun (WGS) entry which is preliminary data.</text>
</comment>
<accession>A0A0G8CDE4</accession>